<organism evidence="1 2">
    <name type="scientific">Paractinoplanes atraurantiacus</name>
    <dbReference type="NCBI Taxonomy" id="1036182"/>
    <lineage>
        <taxon>Bacteria</taxon>
        <taxon>Bacillati</taxon>
        <taxon>Actinomycetota</taxon>
        <taxon>Actinomycetes</taxon>
        <taxon>Micromonosporales</taxon>
        <taxon>Micromonosporaceae</taxon>
        <taxon>Paractinoplanes</taxon>
    </lineage>
</organism>
<dbReference type="OrthoDB" id="5018819at2"/>
<protein>
    <submittedName>
        <fullName evidence="1">Uncharacterized protein</fullName>
    </submittedName>
</protein>
<dbReference type="AlphaFoldDB" id="A0A285J7X4"/>
<sequence>MTFPAGPMTGASMTGAFVAGAFVAGGEEGGRSGLGQAWRARRRRERFYGVCPLCGHDWREHDPGAGCGECRYEIEHEEPGAPADRCRAVAPGYTFGLRG</sequence>
<reference evidence="1 2" key="1">
    <citation type="submission" date="2017-09" db="EMBL/GenBank/DDBJ databases">
        <authorList>
            <person name="Ehlers B."/>
            <person name="Leendertz F.H."/>
        </authorList>
    </citation>
    <scope>NUCLEOTIDE SEQUENCE [LARGE SCALE GENOMIC DNA]</scope>
    <source>
        <strain evidence="1 2">CGMCC 4.6857</strain>
    </source>
</reference>
<evidence type="ECO:0000313" key="1">
    <source>
        <dbReference type="EMBL" id="SNY56374.1"/>
    </source>
</evidence>
<keyword evidence="2" id="KW-1185">Reference proteome</keyword>
<accession>A0A285J7X4</accession>
<evidence type="ECO:0000313" key="2">
    <source>
        <dbReference type="Proteomes" id="UP000219612"/>
    </source>
</evidence>
<dbReference type="EMBL" id="OBDY01000017">
    <property type="protein sequence ID" value="SNY56374.1"/>
    <property type="molecule type" value="Genomic_DNA"/>
</dbReference>
<dbReference type="RefSeq" id="WP_097324741.1">
    <property type="nucleotide sequence ID" value="NZ_OBDY01000017.1"/>
</dbReference>
<name>A0A285J7X4_9ACTN</name>
<proteinExistence type="predicted"/>
<gene>
    <name evidence="1" type="ORF">SAMN05421748_117143</name>
</gene>
<dbReference type="Proteomes" id="UP000219612">
    <property type="component" value="Unassembled WGS sequence"/>
</dbReference>